<dbReference type="EMBL" id="JASBAO010000002">
    <property type="protein sequence ID" value="MDI2091854.1"/>
    <property type="molecule type" value="Genomic_DNA"/>
</dbReference>
<gene>
    <name evidence="1" type="ORF">QJV27_10825</name>
</gene>
<keyword evidence="2" id="KW-1185">Reference proteome</keyword>
<protein>
    <submittedName>
        <fullName evidence="1">Uncharacterized protein</fullName>
    </submittedName>
</protein>
<evidence type="ECO:0000313" key="1">
    <source>
        <dbReference type="EMBL" id="MDI2091854.1"/>
    </source>
</evidence>
<accession>A0ABT6Q427</accession>
<comment type="caution">
    <text evidence="1">The sequence shown here is derived from an EMBL/GenBank/DDBJ whole genome shotgun (WGS) entry which is preliminary data.</text>
</comment>
<dbReference type="Proteomes" id="UP001431634">
    <property type="component" value="Unassembled WGS sequence"/>
</dbReference>
<reference evidence="1" key="1">
    <citation type="submission" date="2023-05" db="EMBL/GenBank/DDBJ databases">
        <title>Whole genome sequence of Commensalibacter sp.</title>
        <authorList>
            <person name="Charoenyingcharoen P."/>
            <person name="Yukphan P."/>
        </authorList>
    </citation>
    <scope>NUCLEOTIDE SEQUENCE</scope>
    <source>
        <strain evidence="1">TBRC 16381</strain>
    </source>
</reference>
<dbReference type="RefSeq" id="WP_281449021.1">
    <property type="nucleotide sequence ID" value="NZ_JASBAO010000002.1"/>
</dbReference>
<proteinExistence type="predicted"/>
<name>A0ABT6Q427_9PROT</name>
<organism evidence="1 2">
    <name type="scientific">Commensalibacter oyaizuii</name>
    <dbReference type="NCBI Taxonomy" id="3043873"/>
    <lineage>
        <taxon>Bacteria</taxon>
        <taxon>Pseudomonadati</taxon>
        <taxon>Pseudomonadota</taxon>
        <taxon>Alphaproteobacteria</taxon>
        <taxon>Acetobacterales</taxon>
        <taxon>Acetobacteraceae</taxon>
    </lineage>
</organism>
<sequence length="70" mass="7749">MAFWRNAAGVNLPGAISRTNYHGINGFDSRCAVYGNALAVLTEMKFPDAKGNKTLEFPEGYKTRKINEQP</sequence>
<evidence type="ECO:0000313" key="2">
    <source>
        <dbReference type="Proteomes" id="UP001431634"/>
    </source>
</evidence>